<organism evidence="2 3">
    <name type="scientific">Fistulifera solaris</name>
    <name type="common">Oleaginous diatom</name>
    <dbReference type="NCBI Taxonomy" id="1519565"/>
    <lineage>
        <taxon>Eukaryota</taxon>
        <taxon>Sar</taxon>
        <taxon>Stramenopiles</taxon>
        <taxon>Ochrophyta</taxon>
        <taxon>Bacillariophyta</taxon>
        <taxon>Bacillariophyceae</taxon>
        <taxon>Bacillariophycidae</taxon>
        <taxon>Naviculales</taxon>
        <taxon>Naviculaceae</taxon>
        <taxon>Fistulifera</taxon>
    </lineage>
</organism>
<feature type="compositionally biased region" description="Low complexity" evidence="1">
    <location>
        <begin position="1"/>
        <end position="17"/>
    </location>
</feature>
<reference evidence="2 3" key="1">
    <citation type="journal article" date="2015" name="Plant Cell">
        <title>Oil accumulation by the oleaginous diatom Fistulifera solaris as revealed by the genome and transcriptome.</title>
        <authorList>
            <person name="Tanaka T."/>
            <person name="Maeda Y."/>
            <person name="Veluchamy A."/>
            <person name="Tanaka M."/>
            <person name="Abida H."/>
            <person name="Marechal E."/>
            <person name="Bowler C."/>
            <person name="Muto M."/>
            <person name="Sunaga Y."/>
            <person name="Tanaka M."/>
            <person name="Yoshino T."/>
            <person name="Taniguchi T."/>
            <person name="Fukuda Y."/>
            <person name="Nemoto M."/>
            <person name="Matsumoto M."/>
            <person name="Wong P.S."/>
            <person name="Aburatani S."/>
            <person name="Fujibuchi W."/>
        </authorList>
    </citation>
    <scope>NUCLEOTIDE SEQUENCE [LARGE SCALE GENOMIC DNA]</scope>
    <source>
        <strain evidence="2 3">JPCC DA0580</strain>
    </source>
</reference>
<comment type="caution">
    <text evidence="2">The sequence shown here is derived from an EMBL/GenBank/DDBJ whole genome shotgun (WGS) entry which is preliminary data.</text>
</comment>
<feature type="compositionally biased region" description="Polar residues" evidence="1">
    <location>
        <begin position="187"/>
        <end position="199"/>
    </location>
</feature>
<keyword evidence="3" id="KW-1185">Reference proteome</keyword>
<protein>
    <submittedName>
        <fullName evidence="2">Uncharacterized protein</fullName>
    </submittedName>
</protein>
<gene>
    <name evidence="2" type="ORF">FisN_7Hh048</name>
</gene>
<feature type="compositionally biased region" description="Polar residues" evidence="1">
    <location>
        <begin position="301"/>
        <end position="312"/>
    </location>
</feature>
<proteinExistence type="predicted"/>
<dbReference type="Proteomes" id="UP000198406">
    <property type="component" value="Unassembled WGS sequence"/>
</dbReference>
<evidence type="ECO:0000313" key="2">
    <source>
        <dbReference type="EMBL" id="GAX20738.1"/>
    </source>
</evidence>
<evidence type="ECO:0000256" key="1">
    <source>
        <dbReference type="SAM" id="MobiDB-lite"/>
    </source>
</evidence>
<feature type="region of interest" description="Disordered" evidence="1">
    <location>
        <begin position="172"/>
        <end position="228"/>
    </location>
</feature>
<feature type="region of interest" description="Disordered" evidence="1">
    <location>
        <begin position="1"/>
        <end position="24"/>
    </location>
</feature>
<name>A0A1Z5K442_FISSO</name>
<dbReference type="InParanoid" id="A0A1Z5K442"/>
<accession>A0A1Z5K442</accession>
<dbReference type="EMBL" id="BDSP01000152">
    <property type="protein sequence ID" value="GAX20738.1"/>
    <property type="molecule type" value="Genomic_DNA"/>
</dbReference>
<evidence type="ECO:0000313" key="3">
    <source>
        <dbReference type="Proteomes" id="UP000198406"/>
    </source>
</evidence>
<dbReference type="AlphaFoldDB" id="A0A1Z5K442"/>
<feature type="region of interest" description="Disordered" evidence="1">
    <location>
        <begin position="283"/>
        <end position="340"/>
    </location>
</feature>
<sequence length="435" mass="47739">MAPMSASSAAPNASMAPTKSKQSDDTYMIEVLKQQRDNLSKVADLLQGNGAPSKNAPLTIPLTIPLTNGRHLPNDPRAIHQWAPISGMDSMPPPTMEYNQYPPHYAWPNAPITDNRFMASSRLPYNEPVHSIGDPLNCGAPHLNRSFRGMPRDNGTVISSLDCSERSYADAKSTTSSHASKAKHGYNNMSKASQRQVDTNGRPKGAPHQRQSQHGPMVRQGSEKLDSSEYSTLLAGRRKHKSSLDESKVAEFEALKAHTNLSSKKAAKSKNTALTVSQKMKAVSLRSAKNGLAPEGDRTLEGTTPSGYTAKTSDSSSESSHRSDPTKHNSGLSSTRKPRDKAFKMDPVCLSSVSLEEFHNHTTATNDPARAWMIEQQLKPSALKKEKKERPTKEANEYTKMLSAVESRLELTPQILSGRHRPFDERLLNSEGHII</sequence>